<dbReference type="Gene3D" id="3.20.180.20">
    <property type="entry name" value="Dynein heavy chain, N-terminal domain 2"/>
    <property type="match status" value="1"/>
</dbReference>
<accession>A0A556TPU8</accession>
<dbReference type="Pfam" id="PF17852">
    <property type="entry name" value="Dynein_AAA_lid"/>
    <property type="match status" value="1"/>
</dbReference>
<dbReference type="GO" id="GO:0005874">
    <property type="term" value="C:microtubule"/>
    <property type="evidence" value="ECO:0007669"/>
    <property type="project" value="UniProtKB-KW"/>
</dbReference>
<evidence type="ECO:0000256" key="9">
    <source>
        <dbReference type="ARBA" id="ARBA00023054"/>
    </source>
</evidence>
<dbReference type="Pfam" id="PF18198">
    <property type="entry name" value="AAA_lid_11"/>
    <property type="match status" value="1"/>
</dbReference>
<dbReference type="InterPro" id="IPR035699">
    <property type="entry name" value="AAA_6"/>
</dbReference>
<dbReference type="FunFam" id="1.10.8.720:FF:000002">
    <property type="entry name" value="Dynein heavy chain 9, axonemal"/>
    <property type="match status" value="1"/>
</dbReference>
<dbReference type="FunFam" id="1.20.920.30:FF:000003">
    <property type="entry name" value="Dynein axonemal heavy chain 17"/>
    <property type="match status" value="1"/>
</dbReference>
<dbReference type="FunFam" id="1.10.287.2620:FF:000001">
    <property type="entry name" value="Cytoplasmic dynein heavy chain 1"/>
    <property type="match status" value="1"/>
</dbReference>
<dbReference type="FunFam" id="3.40.50.300:FF:000219">
    <property type="entry name" value="Dynein axonemal heavy chain 17"/>
    <property type="match status" value="1"/>
</dbReference>
<keyword evidence="16" id="KW-1185">Reference proteome</keyword>
<dbReference type="Proteomes" id="UP000319801">
    <property type="component" value="Unassembled WGS sequence"/>
</dbReference>
<dbReference type="InterPro" id="IPR042219">
    <property type="entry name" value="AAA_lid_11_sf"/>
</dbReference>
<keyword evidence="3" id="KW-0963">Cytoplasm</keyword>
<dbReference type="GO" id="GO:0016887">
    <property type="term" value="F:ATP hydrolysis activity"/>
    <property type="evidence" value="ECO:0007669"/>
    <property type="project" value="InterPro"/>
</dbReference>
<dbReference type="FunFam" id="3.40.50.300:FF:000411">
    <property type="entry name" value="dynein heavy chain 17, axonemal"/>
    <property type="match status" value="1"/>
</dbReference>
<dbReference type="InterPro" id="IPR027417">
    <property type="entry name" value="P-loop_NTPase"/>
</dbReference>
<dbReference type="InterPro" id="IPR042222">
    <property type="entry name" value="Dynein_2_N"/>
</dbReference>
<evidence type="ECO:0000256" key="10">
    <source>
        <dbReference type="ARBA" id="ARBA00023069"/>
    </source>
</evidence>
<keyword evidence="6" id="KW-0547">Nucleotide-binding</keyword>
<protein>
    <submittedName>
        <fullName evidence="15">Dynein heavy chain 11, axonemal</fullName>
    </submittedName>
</protein>
<dbReference type="PANTHER" id="PTHR45703">
    <property type="entry name" value="DYNEIN HEAVY CHAIN"/>
    <property type="match status" value="1"/>
</dbReference>
<evidence type="ECO:0000256" key="7">
    <source>
        <dbReference type="ARBA" id="ARBA00022840"/>
    </source>
</evidence>
<evidence type="ECO:0000256" key="4">
    <source>
        <dbReference type="ARBA" id="ARBA00022701"/>
    </source>
</evidence>
<dbReference type="FunFam" id="1.10.8.710:FF:000002">
    <property type="entry name" value="dynein heavy chain 17, axonemal"/>
    <property type="match status" value="1"/>
</dbReference>
<dbReference type="SMART" id="SM00382">
    <property type="entry name" value="AAA"/>
    <property type="match status" value="2"/>
</dbReference>
<evidence type="ECO:0000256" key="3">
    <source>
        <dbReference type="ARBA" id="ARBA00022490"/>
    </source>
</evidence>
<evidence type="ECO:0000256" key="13">
    <source>
        <dbReference type="ARBA" id="ARBA00023273"/>
    </source>
</evidence>
<dbReference type="FunFam" id="1.10.8.1220:FF:000001">
    <property type="entry name" value="Dynein axonemal heavy chain 5"/>
    <property type="match status" value="1"/>
</dbReference>
<dbReference type="GO" id="GO:0045505">
    <property type="term" value="F:dynein intermediate chain binding"/>
    <property type="evidence" value="ECO:0007669"/>
    <property type="project" value="InterPro"/>
</dbReference>
<dbReference type="FunFam" id="1.20.920.20:FF:000003">
    <property type="entry name" value="Dynein axonemal heavy chain 17"/>
    <property type="match status" value="1"/>
</dbReference>
<evidence type="ECO:0000256" key="2">
    <source>
        <dbReference type="ARBA" id="ARBA00008887"/>
    </source>
</evidence>
<dbReference type="InterPro" id="IPR013594">
    <property type="entry name" value="Dynein_heavy_tail"/>
</dbReference>
<dbReference type="Gene3D" id="1.20.58.1120">
    <property type="match status" value="1"/>
</dbReference>
<proteinExistence type="inferred from homology"/>
<dbReference type="InterPro" id="IPR041466">
    <property type="entry name" value="Dynein_AAA5_ext"/>
</dbReference>
<dbReference type="Gene3D" id="1.10.472.130">
    <property type="match status" value="1"/>
</dbReference>
<feature type="domain" description="AAA+ ATPase" evidence="14">
    <location>
        <begin position="1813"/>
        <end position="1949"/>
    </location>
</feature>
<dbReference type="InterPro" id="IPR013602">
    <property type="entry name" value="Dynein_heavy_linker"/>
</dbReference>
<dbReference type="Pfam" id="PF12775">
    <property type="entry name" value="AAA_7"/>
    <property type="match status" value="1"/>
</dbReference>
<dbReference type="InterPro" id="IPR041658">
    <property type="entry name" value="AAA_lid_11"/>
</dbReference>
<reference evidence="15 16" key="1">
    <citation type="journal article" date="2019" name="Genome Biol. Evol.">
        <title>Whole-Genome Sequencing of the Giant Devil Catfish, Bagarius yarrelli.</title>
        <authorList>
            <person name="Jiang W."/>
            <person name="Lv Y."/>
            <person name="Cheng L."/>
            <person name="Yang K."/>
            <person name="Chao B."/>
            <person name="Wang X."/>
            <person name="Li Y."/>
            <person name="Pan X."/>
            <person name="You X."/>
            <person name="Zhang Y."/>
            <person name="Yang J."/>
            <person name="Li J."/>
            <person name="Zhang X."/>
            <person name="Liu S."/>
            <person name="Sun C."/>
            <person name="Yang J."/>
            <person name="Shi Q."/>
        </authorList>
    </citation>
    <scope>NUCLEOTIDE SEQUENCE [LARGE SCALE GENOMIC DNA]</scope>
    <source>
        <strain evidence="15">JWS20170419001</strain>
        <tissue evidence="15">Muscle</tissue>
    </source>
</reference>
<keyword evidence="5" id="KW-0677">Repeat</keyword>
<dbReference type="InterPro" id="IPR003593">
    <property type="entry name" value="AAA+_ATPase"/>
</dbReference>
<dbReference type="GO" id="GO:0097729">
    <property type="term" value="C:9+2 motile cilium"/>
    <property type="evidence" value="ECO:0007669"/>
    <property type="project" value="UniProtKB-ARBA"/>
</dbReference>
<comment type="similarity">
    <text evidence="2">Belongs to the dynein heavy chain family.</text>
</comment>
<keyword evidence="9" id="KW-0175">Coiled coil</keyword>
<keyword evidence="13" id="KW-0966">Cell projection</keyword>
<dbReference type="Gene3D" id="1.10.287.2620">
    <property type="match status" value="1"/>
</dbReference>
<evidence type="ECO:0000256" key="12">
    <source>
        <dbReference type="ARBA" id="ARBA00023212"/>
    </source>
</evidence>
<feature type="domain" description="AAA+ ATPase" evidence="14">
    <location>
        <begin position="2392"/>
        <end position="2558"/>
    </location>
</feature>
<dbReference type="Gene3D" id="3.40.50.300">
    <property type="entry name" value="P-loop containing nucleotide triphosphate hydrolases"/>
    <property type="match status" value="5"/>
</dbReference>
<dbReference type="InterPro" id="IPR041228">
    <property type="entry name" value="Dynein_C"/>
</dbReference>
<dbReference type="Gene3D" id="3.10.490.20">
    <property type="match status" value="1"/>
</dbReference>
<keyword evidence="8" id="KW-0243">Dynein</keyword>
<evidence type="ECO:0000259" key="14">
    <source>
        <dbReference type="SMART" id="SM00382"/>
    </source>
</evidence>
<keyword evidence="7" id="KW-0067">ATP-binding</keyword>
<dbReference type="FunFam" id="3.10.490.20:FF:000002">
    <property type="entry name" value="Dynein axonemal heavy chain 17"/>
    <property type="match status" value="1"/>
</dbReference>
<dbReference type="Gene3D" id="1.20.920.30">
    <property type="match status" value="1"/>
</dbReference>
<dbReference type="OrthoDB" id="10251809at2759"/>
<dbReference type="SUPFAM" id="SSF52540">
    <property type="entry name" value="P-loop containing nucleoside triphosphate hydrolases"/>
    <property type="match status" value="4"/>
</dbReference>
<dbReference type="Gene3D" id="1.20.1270.280">
    <property type="match status" value="1"/>
</dbReference>
<dbReference type="EMBL" id="VCAZ01000010">
    <property type="protein sequence ID" value="TSK34719.1"/>
    <property type="molecule type" value="Genomic_DNA"/>
</dbReference>
<evidence type="ECO:0000256" key="6">
    <source>
        <dbReference type="ARBA" id="ARBA00022741"/>
    </source>
</evidence>
<dbReference type="Gene3D" id="1.20.140.100">
    <property type="entry name" value="Dynein heavy chain, N-terminal domain 2"/>
    <property type="match status" value="1"/>
</dbReference>
<keyword evidence="10" id="KW-0969">Cilium</keyword>
<dbReference type="FunFam" id="1.20.140.100:FF:000001">
    <property type="entry name" value="dynein heavy chain 17, axonemal"/>
    <property type="match status" value="1"/>
</dbReference>
<evidence type="ECO:0000256" key="5">
    <source>
        <dbReference type="ARBA" id="ARBA00022737"/>
    </source>
</evidence>
<dbReference type="GO" id="GO:0007018">
    <property type="term" value="P:microtubule-based movement"/>
    <property type="evidence" value="ECO:0007669"/>
    <property type="project" value="InterPro"/>
</dbReference>
<dbReference type="FunFam" id="3.20.180.20:FF:000001">
    <property type="entry name" value="Dynein axonemal heavy chain 5"/>
    <property type="match status" value="1"/>
</dbReference>
<dbReference type="Pfam" id="PF12777">
    <property type="entry name" value="MT"/>
    <property type="match status" value="1"/>
</dbReference>
<dbReference type="GO" id="GO:0005930">
    <property type="term" value="C:axoneme"/>
    <property type="evidence" value="ECO:0007669"/>
    <property type="project" value="UniProtKB-SubCell"/>
</dbReference>
<dbReference type="PANTHER" id="PTHR45703:SF12">
    <property type="entry name" value="DYNEIN AXONEMAL HEAVY CHAIN 11"/>
    <property type="match status" value="1"/>
</dbReference>
<dbReference type="Gene3D" id="1.10.8.1220">
    <property type="match status" value="1"/>
</dbReference>
<dbReference type="FunFam" id="3.40.50.300:FF:001810">
    <property type="entry name" value="Cytoplasmic dynein 2 heavy chain 1"/>
    <property type="match status" value="1"/>
</dbReference>
<evidence type="ECO:0000256" key="8">
    <source>
        <dbReference type="ARBA" id="ARBA00023017"/>
    </source>
</evidence>
<dbReference type="GO" id="GO:0051959">
    <property type="term" value="F:dynein light intermediate chain binding"/>
    <property type="evidence" value="ECO:0007669"/>
    <property type="project" value="InterPro"/>
</dbReference>
<dbReference type="Gene3D" id="1.10.8.710">
    <property type="match status" value="1"/>
</dbReference>
<dbReference type="InterPro" id="IPR041589">
    <property type="entry name" value="DNAH3_AAA_lid_1"/>
</dbReference>
<dbReference type="Pfam" id="PF12781">
    <property type="entry name" value="AAA_9"/>
    <property type="match status" value="1"/>
</dbReference>
<evidence type="ECO:0000313" key="15">
    <source>
        <dbReference type="EMBL" id="TSK34719.1"/>
    </source>
</evidence>
<dbReference type="GO" id="GO:0005524">
    <property type="term" value="F:ATP binding"/>
    <property type="evidence" value="ECO:0007669"/>
    <property type="project" value="UniProtKB-KW"/>
</dbReference>
<name>A0A556TPU8_BAGYA</name>
<dbReference type="Pfam" id="PF08393">
    <property type="entry name" value="DHC_N2"/>
    <property type="match status" value="1"/>
</dbReference>
<dbReference type="Pfam" id="PF08385">
    <property type="entry name" value="DHC_N1"/>
    <property type="match status" value="2"/>
</dbReference>
<keyword evidence="4" id="KW-0493">Microtubule</keyword>
<comment type="caution">
    <text evidence="15">The sequence shown here is derived from an EMBL/GenBank/DDBJ whole genome shotgun (WGS) entry which is preliminary data.</text>
</comment>
<dbReference type="InterPro" id="IPR024317">
    <property type="entry name" value="Dynein_heavy_chain_D4_dom"/>
</dbReference>
<sequence length="4331" mass="497405">MSEEDAEEKVPLFSDDERVKFMGGRICQMLKVKTELWNKFLLTDDIQILLTDYFEGRVKFLFFTSSASAVLTASSEVSSAFDCKRLYVIKKKNVPILYENCRTILLFGVLSPSVLSQLSTSVNKVCLPLLSNKENHHMWPNVISQDVKEHVANLSNKVSVVKGQVYGKTVLPLPAVTERIEDCLEASISLQCCPNRRALMHAVESMVINWAHLIQKVLKEDSAELILKGLNPGPSTELDFWRSRKDNIENILEQLQNSAIQKMMRILEVADSSYYPSFRALTEEVYDALQEAKDVDLHLRQLRPVLSTFEKKEFASVQPFISPLFHIIFLIWTHCSFYRQPARIVVLLQEVCNLFIQQASSYLCGKELLQGGSEETLEKLQAVMKLIRCFKETFHTYSKKVATWAKSRGTCKCWDFPSALVFSRFDCFTTRVLQLENVYFTMVKLQKLEKVIFGGIKGRMYTEQVILMHSKFQQLCKRIMDSVYNPLDLTSQLLAVFQPFMDRAIIRETFTPNVTKLMHLVGAELETCKHLLACQQEQTKNLKAVVSKNMPVMSGALKWAKMLRNRIQTMWENFRFVLDTTYEETDMKLFYHKYTEMSSLLDKYEEEVYSKWCSNIEQVCQLNLDQPLIKRDLISGFLSVNFNQELLAVLRDVRYLRMLEQISIPCAALEVYEKRDTFLMCLSSLQLLVQLYNKVRNMAADAEVSLMKADLEAIDKQLYWAQTDLTWQKQDCLSYICQMKDMVYKMERKLQKSKDNVDKMKELMKGWSSQAIFCRKDSKKDTLLMLEDRAASVAKKYSSIRKDGETIHSLLQEIKNLYTADNDSKAWDEYVEHVDELVVEGIFTAISYSLEFFVNNMDGSVRQAPLVEARMVLRASEIVFRPSLDMGAEDGLYELVKGLLQDVFQIATQIKRVAPHLDMKDYLGDMDDMLDLLDLRQEVMERVKDVITKVSQYRSSFESYTHLWLDDRSEFVKQFLLYGQALTTEYVESYGEAIDLPENPPTTDKFKEQIDHYEELYAQVSKLEDWRVFDGWFKVDIRPFKISLLNTIKKWSWMFKDHLISYVTENITDMKKFIMSVDSGLREPVNGGDYQALVQVMGCLLAVRSRQLSTDQMFAPLTDVVSLLQQYGEALPDHIYTQLEELPERWTSVKKLAWLVKHEVAPLQNAEVAVIRKKHAGFKIKLRQFEEKFQKDAPLYFNTENPYTQLDHWHGEAIKLEQEAAMLQESCKLFEVSSPDFRQLRLCQRQILVLKQLWDLLLCAQSVIEIWKKTHWREINVDQMDAELKRFAKEMQVLDKDARIWDVYTGLNRALKDLLTALWAVAQLQNSAMRERHWAQLTVAMKVDFTVTEKTTLADLLTLQLHMYEEEVHNTVAKAVKEMAIEKTLKEISQTWSLMEFTYETHFRTSTPMLKCDDELVERLEDHQVQLQAMLQTKQVEFFHKQVLVLQGQLTQADTVVLIWLEVQRTWAYLESIFMGSDDISHQLPEETQRFHTIDTDFKDLMFKSAETKNVIAATNKPHLLEILEDLQTRLAVCEKALVKYLEKKRIAFPRFYFISSADLLDILSKSNRPKEVTHHLAKLFDSVADLQFCQDEHATKGMTAVGMFSKEKEYVPFHSQCDCVGPVEIWLTNLEEAMREAVRWHIAEAVVQYEERLWQQWVLERPAQVALTASQIWWSTDVGLAFQRLVEGFDTALRDYNKKQIAQLNSLINMLLGELSPGDRQKIMTLCTVEVHARDIVLKLIAQKVNSANSFTWLSQLRHYWDEEQKHCFANICDAQFLYSYEYLGNTPRLVITPLTDRCYVTLTQSLHLMMSGAPAGPAGTGKTETTKDLGRALGVMVYVFNCSEQMDYKSIGNIFKGLSLTGTWGCFDEFNRLAVEVLSVVAVQVKTIQDAIRYKRQRLFFLDEEMSLKPSVGIFITMNPDYAGRTELPENLKALFRPCAMVVPDLELICEIMLMAEGFLNAKVLGRKFITLYNLCKELLSKQNHYDWGLRAIKSILVVAGALKREDKARPEGQVLMRALRDFNIPKIVTEDVPVFLGLVSDLFPGVEVPRQIDHDFEQLVRQSALELKLQPEDPFILKILRTLYKTYINMNKKPVWNDLNPKAISRDELFGFIHPGTREWKDGLLSCLMREQARNSHPDPKWIILDGDVDPMWTESLNTVMDDNKVLTLGSNERIPLTPSMRLVFEISHLRNATPATVSRAGILYVNQQDLSWNLYVSSWIDKRNHQTEKAHLTILFDKYVSRCIEQMKGSFKTLITIPENSMVQTLCLLLDCLLTSENVLPDSPREVYETYFVFACIWAFGGATYQDQLRDYRAEFSQWWTKEMRSIKLPAHGSVFDYYLDPQTRRFLPWTDKIPSFHMEPDKPLQAVLVPTADTMRLQYFMRLLLECAQPLMLVGGVGTGKTTIVNDLLVTLPETFVSAIVPLHYYSTSSTLQKMLETPLEKKAGRTYAPSGNKRLIYFVDDMNMTAMDSYGTVQPHALIRQHLDYKHWYDSQKLSLKEVHNTQYIACLNPQAGSYINPRLQRHFTVLAVNNPTQETLRSIYSTIVSLHIQSLPFSTAVARSVSSVVQAAIALHDKVTHNFLPSANKFHHLFSLWDLSQIFQGLLLSRPECVKQSSDLVQIWVHESRRVYSDRLAETADLQLFHRLQTEVVQQVFEEQLVLPEPLLYLHSSKGSVESYYGLVEGWEQLRNTLTATLDTYNQLHSAMNLVLFQEAMQHVCRISRILMCPRGHALLVGVGGSGKQSLTRLAAYFSDMKTFQPALHKGYSLQDLKVDLAGLCVKTGVKNLPTVLLLTDAQIPDERFLIIISTLLSSGEIRELLSVEEVESAVKAVKREVRAAGLLDTTENCWSFFKDRVHQNLKVVLCMSPVGNTLRVRLRRFPALLSCTTVDWFHEWPSEALQSVSLQFLKELPGIDPAIQEPISLFMACAHASVKQASECYRQKERRHNYNTPKSFLELLRLFGVLLKERDLQLQQRLSRLNLGLQKLKSTASQVGELMAKLNSQEVELNIKNQAAEALITKIGQQTERVSQKRIDLDVEEQNVAAIKAEVTQRQRDCEEDLIKAEPALEAATAALDTLNKVNLTELKTFPNPPEAVTNVMAAVMVLLAPRGRVPKDRSWKAARVFMGKLDDFLQALVYYDKEHIPEQCLNTVKQEYLKNPEFHPDHVRTKSYAAAGLCAWIINIVRYYEVYCQIVPKRQALTQANTELDFATAKLLTIRKKLDFERAAAEKLHCQEEVTRTRQTIELASRLVGGLQSENVRWSEVALELEAQQKTLCGDVLLAAAFVSYAGYFTQPYRHQLLECTWKPLLKELKPLIPLTEGLDPVLLLVEQASIAAWHNQGLPPDRLSVENAVILTCSQRWPLLVDPQQQASKWLRNLYGPRLRVLQHGEEGFIRLGDKDCEYNSRFSLLLHTKLANPDFPPELQAQTTLINFTVTQTGLEEQLLGQVVDHERPDLETMKLELSTQQNLCQIELKKLEDELLSRLSTAEDSLLRDAALVEQLEHTKNTAAHIQNKVIEARENEMKINETRELYRPVAQRATLLYFIIKELHNINPMYQYSFKAFNAVFHKALKQTPQDEDVAARVHSLTEAVTYSVFVYTSQGLFQKDRLTFLAHTAFQILLKKGSIESEELDLLLHFPVEFSSGSPVSFLSAQAWGVVRALSVLEAFRGLDRDIEGSPKRWRKLVESECPERERLPLDWKKKNPLQRLIILRAMRPDRMSYALRNFVEESLGCRYVETSRIEFEKSYEESSPSTPVFFILSPGVNPLEDVETLGLKLGFSIERGNLYNISLGQGQESVAEKALEMAATKGHWVILQNVHLVKRWLGHLEGLLESTGRSAHPQYRVFMSGQAASSPGEHIIPRGILENAFKLTNEPPTGMNASLHAALHNFSQETLEMCSHEQEFKALLFSLCYFHACVSERRKFGSQGWNRCYSFNTGDLTISVNVLYNYLELNSKVPWEDLCYLIGEIMYGGHITDDWDRRLCHTYIQELLNPKMFEGELFLCPGFSLPLNLDYAGYHSYVDEMLPEENPCLYGLHPNAEIEFMTKISDALFNTLLELQCRDSSGEEAAQSVEEKVKSVLDDILEKLPEKYSMSELLAKTSERSPLVLLCLQECERMNLLLSEIHSSLTQLDQALKGELSISPEMETLQMALYNNRVPECWIRLTHPSTNTLAQWFTDLLSQCRELDTWTQDFVLPAVCIARKNKWPLDTMALCVDVTKKTKDDYGHPPREGAYVHGLYMEGARWDISAGVLSEAVLKDLNPVMPVLYIRAVPADKLELGNTYECPVYRTKLRGSSFIWSFHLKTRHPPAKWVLAGVALLLSV</sequence>
<organism evidence="15 16">
    <name type="scientific">Bagarius yarrelli</name>
    <name type="common">Goonch</name>
    <name type="synonym">Bagrus yarrelli</name>
    <dbReference type="NCBI Taxonomy" id="175774"/>
    <lineage>
        <taxon>Eukaryota</taxon>
        <taxon>Metazoa</taxon>
        <taxon>Chordata</taxon>
        <taxon>Craniata</taxon>
        <taxon>Vertebrata</taxon>
        <taxon>Euteleostomi</taxon>
        <taxon>Actinopterygii</taxon>
        <taxon>Neopterygii</taxon>
        <taxon>Teleostei</taxon>
        <taxon>Ostariophysi</taxon>
        <taxon>Siluriformes</taxon>
        <taxon>Sisoridae</taxon>
        <taxon>Sisorinae</taxon>
        <taxon>Bagarius</taxon>
    </lineage>
</organism>
<dbReference type="Pfam" id="PF12774">
    <property type="entry name" value="AAA_6"/>
    <property type="match status" value="1"/>
</dbReference>
<dbReference type="Gene3D" id="1.20.920.20">
    <property type="match status" value="1"/>
</dbReference>
<dbReference type="Pfam" id="PF12780">
    <property type="entry name" value="AAA_8"/>
    <property type="match status" value="1"/>
</dbReference>
<dbReference type="InterPro" id="IPR042228">
    <property type="entry name" value="Dynein_linker_3"/>
</dbReference>
<dbReference type="InterPro" id="IPR043160">
    <property type="entry name" value="Dynein_C_barrel"/>
</dbReference>
<dbReference type="Gene3D" id="1.10.8.720">
    <property type="entry name" value="Region D6 of dynein motor"/>
    <property type="match status" value="1"/>
</dbReference>
<evidence type="ECO:0000256" key="11">
    <source>
        <dbReference type="ARBA" id="ARBA00023175"/>
    </source>
</evidence>
<dbReference type="GO" id="GO:0008569">
    <property type="term" value="F:minus-end-directed microtubule motor activity"/>
    <property type="evidence" value="ECO:0007669"/>
    <property type="project" value="InterPro"/>
</dbReference>
<dbReference type="Pfam" id="PF18199">
    <property type="entry name" value="Dynein_C"/>
    <property type="match status" value="1"/>
</dbReference>
<dbReference type="InterPro" id="IPR035706">
    <property type="entry name" value="AAA_9"/>
</dbReference>
<dbReference type="InterPro" id="IPR004273">
    <property type="entry name" value="Dynein_heavy_D6_P-loop"/>
</dbReference>
<dbReference type="Pfam" id="PF17857">
    <property type="entry name" value="AAA_lid_1"/>
    <property type="match status" value="1"/>
</dbReference>
<dbReference type="InterPro" id="IPR011704">
    <property type="entry name" value="ATPase_dyneun-rel_AAA"/>
</dbReference>
<evidence type="ECO:0000256" key="1">
    <source>
        <dbReference type="ARBA" id="ARBA00004430"/>
    </source>
</evidence>
<keyword evidence="12" id="KW-0206">Cytoskeleton</keyword>
<evidence type="ECO:0000313" key="16">
    <source>
        <dbReference type="Proteomes" id="UP000319801"/>
    </source>
</evidence>
<dbReference type="Pfam" id="PF07728">
    <property type="entry name" value="AAA_5"/>
    <property type="match status" value="1"/>
</dbReference>
<gene>
    <name evidence="15" type="ORF">Baya_4327</name>
</gene>
<dbReference type="InterPro" id="IPR026983">
    <property type="entry name" value="DHC"/>
</dbReference>
<keyword evidence="11" id="KW-0505">Motor protein</keyword>
<dbReference type="GO" id="GO:0030286">
    <property type="term" value="C:dynein complex"/>
    <property type="evidence" value="ECO:0007669"/>
    <property type="project" value="UniProtKB-KW"/>
</dbReference>
<comment type="subcellular location">
    <subcellularLocation>
        <location evidence="1">Cytoplasm</location>
        <location evidence="1">Cytoskeleton</location>
        <location evidence="1">Cilium axoneme</location>
    </subcellularLocation>
</comment>
<dbReference type="Pfam" id="PF03028">
    <property type="entry name" value="Dynein_heavy"/>
    <property type="match status" value="1"/>
</dbReference>
<dbReference type="Gene3D" id="6.10.140.1060">
    <property type="match status" value="1"/>
</dbReference>
<dbReference type="InterPro" id="IPR024743">
    <property type="entry name" value="Dynein_HC_stalk"/>
</dbReference>
<dbReference type="FunFam" id="1.20.58.1120:FF:000002">
    <property type="entry name" value="Dynein heavy chain 9, axonemal"/>
    <property type="match status" value="1"/>
</dbReference>
<dbReference type="InterPro" id="IPR043157">
    <property type="entry name" value="Dynein_AAA1S"/>
</dbReference>